<name>A0A841RJK3_9BACI</name>
<reference evidence="1 2" key="1">
    <citation type="submission" date="2020-08" db="EMBL/GenBank/DDBJ databases">
        <title>Genomic Encyclopedia of Type Strains, Phase IV (KMG-IV): sequencing the most valuable type-strain genomes for metagenomic binning, comparative biology and taxonomic classification.</title>
        <authorList>
            <person name="Goeker M."/>
        </authorList>
    </citation>
    <scope>NUCLEOTIDE SEQUENCE [LARGE SCALE GENOMIC DNA]</scope>
    <source>
        <strain evidence="1 2">DSM 11805</strain>
    </source>
</reference>
<sequence length="108" mass="12995">MNSTGFIRGYMAKNMETERFLEHVVWVLERQLQEWDESYQLQVFKQEDFIISVQNNKKIINVPISANRLKDLQSASPYSLDRYIWVQLKEKGLEWKDKNGNYLDYVFP</sequence>
<keyword evidence="2" id="KW-1185">Reference proteome</keyword>
<dbReference type="AlphaFoldDB" id="A0A841RJK3"/>
<dbReference type="EMBL" id="JACHON010000002">
    <property type="protein sequence ID" value="MBB6512047.1"/>
    <property type="molecule type" value="Genomic_DNA"/>
</dbReference>
<gene>
    <name evidence="1" type="ORF">GGQ92_000828</name>
</gene>
<accession>A0A841RJK3</accession>
<comment type="caution">
    <text evidence="1">The sequence shown here is derived from an EMBL/GenBank/DDBJ whole genome shotgun (WGS) entry which is preliminary data.</text>
</comment>
<protein>
    <submittedName>
        <fullName evidence="1">Uncharacterized protein</fullName>
    </submittedName>
</protein>
<dbReference type="Proteomes" id="UP000572212">
    <property type="component" value="Unassembled WGS sequence"/>
</dbReference>
<proteinExistence type="predicted"/>
<dbReference type="RefSeq" id="WP_184244891.1">
    <property type="nucleotide sequence ID" value="NZ_BAAACU010000002.1"/>
</dbReference>
<organism evidence="1 2">
    <name type="scientific">Gracilibacillus halotolerans</name>
    <dbReference type="NCBI Taxonomy" id="74386"/>
    <lineage>
        <taxon>Bacteria</taxon>
        <taxon>Bacillati</taxon>
        <taxon>Bacillota</taxon>
        <taxon>Bacilli</taxon>
        <taxon>Bacillales</taxon>
        <taxon>Bacillaceae</taxon>
        <taxon>Gracilibacillus</taxon>
    </lineage>
</organism>
<evidence type="ECO:0000313" key="2">
    <source>
        <dbReference type="Proteomes" id="UP000572212"/>
    </source>
</evidence>
<evidence type="ECO:0000313" key="1">
    <source>
        <dbReference type="EMBL" id="MBB6512047.1"/>
    </source>
</evidence>